<keyword evidence="3 5" id="KW-1133">Transmembrane helix</keyword>
<proteinExistence type="predicted"/>
<dbReference type="EMBL" id="KE145370">
    <property type="protein sequence ID" value="EPE27388.1"/>
    <property type="molecule type" value="Genomic_DNA"/>
</dbReference>
<gene>
    <name evidence="6" type="ORF">GLAREA_03303</name>
</gene>
<feature type="transmembrane region" description="Helical" evidence="5">
    <location>
        <begin position="38"/>
        <end position="56"/>
    </location>
</feature>
<evidence type="ECO:0000256" key="5">
    <source>
        <dbReference type="SAM" id="Phobius"/>
    </source>
</evidence>
<feature type="transmembrane region" description="Helical" evidence="5">
    <location>
        <begin position="189"/>
        <end position="209"/>
    </location>
</feature>
<dbReference type="GO" id="GO:0016020">
    <property type="term" value="C:membrane"/>
    <property type="evidence" value="ECO:0007669"/>
    <property type="project" value="UniProtKB-SubCell"/>
</dbReference>
<feature type="transmembrane region" description="Helical" evidence="5">
    <location>
        <begin position="147"/>
        <end position="169"/>
    </location>
</feature>
<name>S3DLG1_GLAL2</name>
<feature type="transmembrane region" description="Helical" evidence="5">
    <location>
        <begin position="224"/>
        <end position="243"/>
    </location>
</feature>
<dbReference type="PANTHER" id="PTHR31465">
    <property type="entry name" value="PROTEIN RTA1-RELATED"/>
    <property type="match status" value="1"/>
</dbReference>
<accession>S3DLG1</accession>
<dbReference type="RefSeq" id="XP_008086578.1">
    <property type="nucleotide sequence ID" value="XM_008088387.1"/>
</dbReference>
<keyword evidence="4 5" id="KW-0472">Membrane</keyword>
<feature type="transmembrane region" description="Helical" evidence="5">
    <location>
        <begin position="12"/>
        <end position="32"/>
    </location>
</feature>
<evidence type="ECO:0000256" key="1">
    <source>
        <dbReference type="ARBA" id="ARBA00004141"/>
    </source>
</evidence>
<dbReference type="Proteomes" id="UP000016922">
    <property type="component" value="Unassembled WGS sequence"/>
</dbReference>
<evidence type="ECO:0000256" key="2">
    <source>
        <dbReference type="ARBA" id="ARBA00022692"/>
    </source>
</evidence>
<dbReference type="Pfam" id="PF04479">
    <property type="entry name" value="RTA1"/>
    <property type="match status" value="1"/>
</dbReference>
<keyword evidence="7" id="KW-1185">Reference proteome</keyword>
<dbReference type="PANTHER" id="PTHR31465:SF33">
    <property type="entry name" value="DOMAIN PROTEIN, PUTATIVE (AFU_ORTHOLOGUE AFUA_5G01310)-RELATED"/>
    <property type="match status" value="1"/>
</dbReference>
<dbReference type="OrthoDB" id="3358017at2759"/>
<protein>
    <recommendedName>
        <fullName evidence="8">RTA1 like protein</fullName>
    </recommendedName>
</protein>
<comment type="subcellular location">
    <subcellularLocation>
        <location evidence="1">Membrane</location>
        <topology evidence="1">Multi-pass membrane protein</topology>
    </subcellularLocation>
</comment>
<organism evidence="6 7">
    <name type="scientific">Glarea lozoyensis (strain ATCC 20868 / MF5171)</name>
    <dbReference type="NCBI Taxonomy" id="1116229"/>
    <lineage>
        <taxon>Eukaryota</taxon>
        <taxon>Fungi</taxon>
        <taxon>Dikarya</taxon>
        <taxon>Ascomycota</taxon>
        <taxon>Pezizomycotina</taxon>
        <taxon>Leotiomycetes</taxon>
        <taxon>Helotiales</taxon>
        <taxon>Helotiaceae</taxon>
        <taxon>Glarea</taxon>
    </lineage>
</organism>
<dbReference type="HOGENOM" id="CLU_033465_3_1_1"/>
<feature type="transmembrane region" description="Helical" evidence="5">
    <location>
        <begin position="68"/>
        <end position="93"/>
    </location>
</feature>
<evidence type="ECO:0000313" key="6">
    <source>
        <dbReference type="EMBL" id="EPE27388.1"/>
    </source>
</evidence>
<keyword evidence="2 5" id="KW-0812">Transmembrane</keyword>
<evidence type="ECO:0000313" key="7">
    <source>
        <dbReference type="Proteomes" id="UP000016922"/>
    </source>
</evidence>
<dbReference type="AlphaFoldDB" id="S3DLG1"/>
<dbReference type="OMA" id="GPYIGQS"/>
<dbReference type="KEGG" id="glz:GLAREA_03303"/>
<dbReference type="InterPro" id="IPR007568">
    <property type="entry name" value="RTA1"/>
</dbReference>
<dbReference type="GeneID" id="19462358"/>
<evidence type="ECO:0000256" key="4">
    <source>
        <dbReference type="ARBA" id="ARBA00023136"/>
    </source>
</evidence>
<evidence type="ECO:0008006" key="8">
    <source>
        <dbReference type="Google" id="ProtNLM"/>
    </source>
</evidence>
<evidence type="ECO:0000256" key="3">
    <source>
        <dbReference type="ARBA" id="ARBA00022989"/>
    </source>
</evidence>
<reference evidence="6 7" key="1">
    <citation type="journal article" date="2013" name="BMC Genomics">
        <title>Genomics-driven discovery of the pneumocandin biosynthetic gene cluster in the fungus Glarea lozoyensis.</title>
        <authorList>
            <person name="Chen L."/>
            <person name="Yue Q."/>
            <person name="Zhang X."/>
            <person name="Xiang M."/>
            <person name="Wang C."/>
            <person name="Li S."/>
            <person name="Che Y."/>
            <person name="Ortiz-Lopez F.J."/>
            <person name="Bills G.F."/>
            <person name="Liu X."/>
            <person name="An Z."/>
        </authorList>
    </citation>
    <scope>NUCLEOTIDE SEQUENCE [LARGE SCALE GENOMIC DNA]</scope>
    <source>
        <strain evidence="7">ATCC 20868 / MF5171</strain>
    </source>
</reference>
<sequence>MAEGLYRYKPNATLAIVCAGLFGISAIIHLIVMIKRKAWFFTAFVIGAIMMTLGYIARFASARKDTSVMLYAIQSLLIILPPSLYAATMYMIFGRLVVFVNHPSASLIRPTRVTKIFVTGDTLSFLLQAGGGGMMSISSMANMGQTLIMVGLACQLLFFGFFLVMAITFRQRMLKSFIPKTGKYNWHSLMTILLIASGLIIARCVFRMVEFGLGRDGALMAKEAYVYIGDTLLMFLVQIMFHFRHASRVFAEPVGNVGGMKVFSTSNVELGHVHPQGPRMLHKHDSYEPLTGPR</sequence>